<evidence type="ECO:0000256" key="8">
    <source>
        <dbReference type="ARBA" id="ARBA00040649"/>
    </source>
</evidence>
<evidence type="ECO:0000256" key="9">
    <source>
        <dbReference type="ARBA" id="ARBA00046139"/>
    </source>
</evidence>
<dbReference type="InterPro" id="IPR001199">
    <property type="entry name" value="Cyt_B5-like_heme/steroid-bd"/>
</dbReference>
<dbReference type="OrthoDB" id="260091at2759"/>
<evidence type="ECO:0000256" key="6">
    <source>
        <dbReference type="ARBA" id="ARBA00023212"/>
    </source>
</evidence>
<proteinExistence type="predicted"/>
<evidence type="ECO:0000256" key="1">
    <source>
        <dbReference type="ARBA" id="ARBA00004430"/>
    </source>
</evidence>
<keyword evidence="7" id="KW-0966">Cell projection</keyword>
<comment type="function">
    <text evidence="9">Radial spoke stalk protein that binds heme under oxidizing conditions. Required for the coordinated beating of multiple cilia maybe by functioning in a redox signaling pathway.</text>
</comment>
<evidence type="ECO:0000259" key="10">
    <source>
        <dbReference type="SMART" id="SM01117"/>
    </source>
</evidence>
<evidence type="ECO:0000313" key="12">
    <source>
        <dbReference type="Proteomes" id="UP000241890"/>
    </source>
</evidence>
<evidence type="ECO:0000313" key="11">
    <source>
        <dbReference type="EMBL" id="GBG29848.1"/>
    </source>
</evidence>
<dbReference type="AlphaFoldDB" id="A0A2R5GJD4"/>
<dbReference type="SMART" id="SM01117">
    <property type="entry name" value="Cyt-b5"/>
    <property type="match status" value="1"/>
</dbReference>
<dbReference type="SUPFAM" id="SSF55856">
    <property type="entry name" value="Cytochrome b5-like heme/steroid binding domain"/>
    <property type="match status" value="1"/>
</dbReference>
<reference evidence="11 12" key="1">
    <citation type="submission" date="2017-12" db="EMBL/GenBank/DDBJ databases">
        <title>Sequencing, de novo assembly and annotation of complete genome of a new Thraustochytrid species, strain FCC1311.</title>
        <authorList>
            <person name="Sedici K."/>
            <person name="Godart F."/>
            <person name="Aiese Cigliano R."/>
            <person name="Sanseverino W."/>
            <person name="Barakat M."/>
            <person name="Ortet P."/>
            <person name="Marechal E."/>
            <person name="Cagnac O."/>
            <person name="Amato A."/>
        </authorList>
    </citation>
    <scope>NUCLEOTIDE SEQUENCE [LARGE SCALE GENOMIC DNA]</scope>
</reference>
<dbReference type="EMBL" id="BEYU01000067">
    <property type="protein sequence ID" value="GBG29848.1"/>
    <property type="molecule type" value="Genomic_DNA"/>
</dbReference>
<dbReference type="InterPro" id="IPR036400">
    <property type="entry name" value="Cyt_B5-like_heme/steroid_sf"/>
</dbReference>
<organism evidence="11 12">
    <name type="scientific">Hondaea fermentalgiana</name>
    <dbReference type="NCBI Taxonomy" id="2315210"/>
    <lineage>
        <taxon>Eukaryota</taxon>
        <taxon>Sar</taxon>
        <taxon>Stramenopiles</taxon>
        <taxon>Bigyra</taxon>
        <taxon>Labyrinthulomycetes</taxon>
        <taxon>Thraustochytrida</taxon>
        <taxon>Thraustochytriidae</taxon>
        <taxon>Hondaea</taxon>
    </lineage>
</organism>
<keyword evidence="3" id="KW-0349">Heme</keyword>
<dbReference type="InParanoid" id="A0A2R5GJD4"/>
<evidence type="ECO:0000256" key="3">
    <source>
        <dbReference type="ARBA" id="ARBA00022617"/>
    </source>
</evidence>
<dbReference type="Proteomes" id="UP000241890">
    <property type="component" value="Unassembled WGS sequence"/>
</dbReference>
<protein>
    <recommendedName>
        <fullName evidence="8">Cytochrome b5 domain-containing protein 1</fullName>
    </recommendedName>
</protein>
<dbReference type="InterPro" id="IPR052320">
    <property type="entry name" value="Cytochrome_b5_domain"/>
</dbReference>
<evidence type="ECO:0000256" key="5">
    <source>
        <dbReference type="ARBA" id="ARBA00023004"/>
    </source>
</evidence>
<keyword evidence="6" id="KW-0206">Cytoskeleton</keyword>
<dbReference type="GO" id="GO:0005930">
    <property type="term" value="C:axoneme"/>
    <property type="evidence" value="ECO:0007669"/>
    <property type="project" value="UniProtKB-SubCell"/>
</dbReference>
<keyword evidence="2" id="KW-0963">Cytoplasm</keyword>
<sequence>MACSNGDVGEVSKRRRFYTAAEVALHNCAKDCWVSVFGKVLDLTPLLTAVEPESDDSALIVPIEAHAGKDVSHWFDKDTHDVKRALDETTGLVLPVLPHGRFLHVAPSEPVSNWSTDFAEPWWRDMDTYCIGSLSDSVRRVCIVNMLTYQETILEVCEEETMREIEDRYLDWNAHSQSYTWKVLDGDVFRPLDMDLSLTENGVEDETPLFDKYSIPRDAFIPTIHAYFNDDLTTA</sequence>
<evidence type="ECO:0000256" key="4">
    <source>
        <dbReference type="ARBA" id="ARBA00022723"/>
    </source>
</evidence>
<keyword evidence="5" id="KW-0408">Iron</keyword>
<keyword evidence="4" id="KW-0479">Metal-binding</keyword>
<feature type="domain" description="Cytochrome b5 heme-binding" evidence="10">
    <location>
        <begin position="18"/>
        <end position="94"/>
    </location>
</feature>
<comment type="subcellular location">
    <subcellularLocation>
        <location evidence="1">Cytoplasm</location>
        <location evidence="1">Cytoskeleton</location>
        <location evidence="1">Cilium axoneme</location>
    </subcellularLocation>
</comment>
<comment type="caution">
    <text evidence="11">The sequence shown here is derived from an EMBL/GenBank/DDBJ whole genome shotgun (WGS) entry which is preliminary data.</text>
</comment>
<name>A0A2R5GJD4_9STRA</name>
<keyword evidence="12" id="KW-1185">Reference proteome</keyword>
<dbReference type="PANTHER" id="PTHR21281">
    <property type="entry name" value="CYTOCHROME B5 DOMAIN-CONTAINING PROTEIN 1"/>
    <property type="match status" value="1"/>
</dbReference>
<accession>A0A2R5GJD4</accession>
<dbReference type="Pfam" id="PF00173">
    <property type="entry name" value="Cyt-b5"/>
    <property type="match status" value="1"/>
</dbReference>
<dbReference type="GO" id="GO:0046872">
    <property type="term" value="F:metal ion binding"/>
    <property type="evidence" value="ECO:0007669"/>
    <property type="project" value="UniProtKB-KW"/>
</dbReference>
<dbReference type="Gene3D" id="3.10.120.10">
    <property type="entry name" value="Cytochrome b5-like heme/steroid binding domain"/>
    <property type="match status" value="1"/>
</dbReference>
<evidence type="ECO:0000256" key="7">
    <source>
        <dbReference type="ARBA" id="ARBA00023273"/>
    </source>
</evidence>
<gene>
    <name evidence="11" type="ORF">FCC1311_060682</name>
</gene>
<dbReference type="PANTHER" id="PTHR21281:SF0">
    <property type="entry name" value="CYTOCHROME B5 DOMAIN-CONTAINING PROTEIN 1"/>
    <property type="match status" value="1"/>
</dbReference>
<evidence type="ECO:0000256" key="2">
    <source>
        <dbReference type="ARBA" id="ARBA00022490"/>
    </source>
</evidence>